<keyword evidence="2" id="KW-1133">Transmembrane helix</keyword>
<organism evidence="4 5">
    <name type="scientific">Dictyostelium purpureum</name>
    <name type="common">Slime mold</name>
    <dbReference type="NCBI Taxonomy" id="5786"/>
    <lineage>
        <taxon>Eukaryota</taxon>
        <taxon>Amoebozoa</taxon>
        <taxon>Evosea</taxon>
        <taxon>Eumycetozoa</taxon>
        <taxon>Dictyostelia</taxon>
        <taxon>Dictyosteliales</taxon>
        <taxon>Dictyosteliaceae</taxon>
        <taxon>Dictyostelium</taxon>
    </lineage>
</organism>
<dbReference type="EMBL" id="GL871131">
    <property type="protein sequence ID" value="EGC33673.1"/>
    <property type="molecule type" value="Genomic_DNA"/>
</dbReference>
<feature type="chain" id="PRO_5003265332" description="Signal sequence receptor subunit alpha" evidence="3">
    <location>
        <begin position="19"/>
        <end position="312"/>
    </location>
</feature>
<evidence type="ECO:0008006" key="6">
    <source>
        <dbReference type="Google" id="ProtNLM"/>
    </source>
</evidence>
<dbReference type="OrthoDB" id="19329at2759"/>
<gene>
    <name evidence="4" type="ORF">DICPUDRAFT_80560</name>
</gene>
<feature type="compositionally biased region" description="Polar residues" evidence="1">
    <location>
        <begin position="255"/>
        <end position="265"/>
    </location>
</feature>
<protein>
    <recommendedName>
        <fullName evidence="6">Signal sequence receptor subunit alpha</fullName>
    </recommendedName>
</protein>
<feature type="region of interest" description="Disordered" evidence="1">
    <location>
        <begin position="204"/>
        <end position="228"/>
    </location>
</feature>
<dbReference type="Proteomes" id="UP000001064">
    <property type="component" value="Unassembled WGS sequence"/>
</dbReference>
<evidence type="ECO:0000313" key="4">
    <source>
        <dbReference type="EMBL" id="EGC33673.1"/>
    </source>
</evidence>
<evidence type="ECO:0000256" key="1">
    <source>
        <dbReference type="SAM" id="MobiDB-lite"/>
    </source>
</evidence>
<keyword evidence="5" id="KW-1185">Reference proteome</keyword>
<evidence type="ECO:0000256" key="2">
    <source>
        <dbReference type="SAM" id="Phobius"/>
    </source>
</evidence>
<reference evidence="5" key="1">
    <citation type="journal article" date="2011" name="Genome Biol.">
        <title>Comparative genomics of the social amoebae Dictyostelium discoideum and Dictyostelium purpureum.</title>
        <authorList>
            <consortium name="US DOE Joint Genome Institute (JGI-PGF)"/>
            <person name="Sucgang R."/>
            <person name="Kuo A."/>
            <person name="Tian X."/>
            <person name="Salerno W."/>
            <person name="Parikh A."/>
            <person name="Feasley C.L."/>
            <person name="Dalin E."/>
            <person name="Tu H."/>
            <person name="Huang E."/>
            <person name="Barry K."/>
            <person name="Lindquist E."/>
            <person name="Shapiro H."/>
            <person name="Bruce D."/>
            <person name="Schmutz J."/>
            <person name="Salamov A."/>
            <person name="Fey P."/>
            <person name="Gaudet P."/>
            <person name="Anjard C."/>
            <person name="Babu M.M."/>
            <person name="Basu S."/>
            <person name="Bushmanova Y."/>
            <person name="van der Wel H."/>
            <person name="Katoh-Kurasawa M."/>
            <person name="Dinh C."/>
            <person name="Coutinho P.M."/>
            <person name="Saito T."/>
            <person name="Elias M."/>
            <person name="Schaap P."/>
            <person name="Kay R.R."/>
            <person name="Henrissat B."/>
            <person name="Eichinger L."/>
            <person name="Rivero F."/>
            <person name="Putnam N.H."/>
            <person name="West C.M."/>
            <person name="Loomis W.F."/>
            <person name="Chisholm R.L."/>
            <person name="Shaulsky G."/>
            <person name="Strassmann J.E."/>
            <person name="Queller D.C."/>
            <person name="Kuspa A."/>
            <person name="Grigoriev I.V."/>
        </authorList>
    </citation>
    <scope>NUCLEOTIDE SEQUENCE [LARGE SCALE GENOMIC DNA]</scope>
    <source>
        <strain evidence="5">QSDP1</strain>
    </source>
</reference>
<dbReference type="InParanoid" id="F0ZQV1"/>
<dbReference type="eggNOG" id="ENOG502RDW9">
    <property type="taxonomic scope" value="Eukaryota"/>
</dbReference>
<dbReference type="AlphaFoldDB" id="F0ZQV1"/>
<accession>F0ZQV1</accession>
<feature type="compositionally biased region" description="Low complexity" evidence="1">
    <location>
        <begin position="274"/>
        <end position="288"/>
    </location>
</feature>
<dbReference type="OMA" id="TSWITIC"/>
<evidence type="ECO:0000256" key="3">
    <source>
        <dbReference type="SAM" id="SignalP"/>
    </source>
</evidence>
<dbReference type="KEGG" id="dpp:DICPUDRAFT_80560"/>
<feature type="region of interest" description="Disordered" evidence="1">
    <location>
        <begin position="253"/>
        <end position="300"/>
    </location>
</feature>
<dbReference type="VEuPathDB" id="AmoebaDB:DICPUDRAFT_80560"/>
<dbReference type="RefSeq" id="XP_003289792.1">
    <property type="nucleotide sequence ID" value="XM_003289744.1"/>
</dbReference>
<keyword evidence="2" id="KW-0472">Membrane</keyword>
<keyword evidence="3" id="KW-0732">Signal</keyword>
<proteinExistence type="predicted"/>
<feature type="compositionally biased region" description="Low complexity" evidence="1">
    <location>
        <begin position="204"/>
        <end position="215"/>
    </location>
</feature>
<dbReference type="GeneID" id="10503134"/>
<name>F0ZQV1_DICPU</name>
<dbReference type="PANTHER" id="PTHR36768">
    <property type="entry name" value="ATP-DEPENDENT HELICASE/DEOXYRIBONUCLEASE SUBUNIT B"/>
    <property type="match status" value="1"/>
</dbReference>
<sequence>MKFILLIILLLFININNAYKPREIVRVNLQTKTGANIEHHDLSPRIAPKFKVDLSKSLLNLDSSNNKKAELLPNILYKILFSFDNDRFKTTWITVSDGNGKFLNHIDFTFIYSNDKIIDLKYNLDYNDEAVHHGKKQSDFYINYRWEEIRDKDLSSGLFVLFTVGLIVSGISFTHITISFASKPSKIKNLPSYYQKAKTESENINNYNNSSNYRQQHQHHQHQHQQNYNNQSNYEQNQQKFNQEEQQHNNENIQPLSSYDTSPSYHLSPPPIANNDDTNNNIDNNNNEENTKNDFDVSDSEIESFVELNRNK</sequence>
<feature type="signal peptide" evidence="3">
    <location>
        <begin position="1"/>
        <end position="18"/>
    </location>
</feature>
<evidence type="ECO:0000313" key="5">
    <source>
        <dbReference type="Proteomes" id="UP000001064"/>
    </source>
</evidence>
<dbReference type="PANTHER" id="PTHR36768:SF1">
    <property type="entry name" value="ATP-DEPENDENT HELICASE_DEOXYRIBONUCLEASE SUBUNIT B"/>
    <property type="match status" value="1"/>
</dbReference>
<feature type="transmembrane region" description="Helical" evidence="2">
    <location>
        <begin position="158"/>
        <end position="181"/>
    </location>
</feature>
<keyword evidence="2" id="KW-0812">Transmembrane</keyword>